<proteinExistence type="predicted"/>
<dbReference type="Pfam" id="PF00583">
    <property type="entry name" value="Acetyltransf_1"/>
    <property type="match status" value="1"/>
</dbReference>
<feature type="domain" description="N-acetyltransferase" evidence="3">
    <location>
        <begin position="13"/>
        <end position="185"/>
    </location>
</feature>
<comment type="caution">
    <text evidence="4">The sequence shown here is derived from an EMBL/GenBank/DDBJ whole genome shotgun (WGS) entry which is preliminary data.</text>
</comment>
<dbReference type="Gene3D" id="3.40.630.30">
    <property type="match status" value="1"/>
</dbReference>
<evidence type="ECO:0000259" key="3">
    <source>
        <dbReference type="PROSITE" id="PS51186"/>
    </source>
</evidence>
<keyword evidence="2" id="KW-0012">Acyltransferase</keyword>
<evidence type="ECO:0000313" key="4">
    <source>
        <dbReference type="EMBL" id="EFO77091.1"/>
    </source>
</evidence>
<reference evidence="4 5" key="1">
    <citation type="submission" date="2010-10" db="EMBL/GenBank/DDBJ databases">
        <authorList>
            <person name="Durkin A.S."/>
            <person name="Madupu R."/>
            <person name="Torralba M."/>
            <person name="Gillis M."/>
            <person name="Methe B."/>
            <person name="Sutton G."/>
            <person name="Nelson K.E."/>
        </authorList>
    </citation>
    <scope>NUCLEOTIDE SEQUENCE [LARGE SCALE GENOMIC DNA]</scope>
    <source>
        <strain evidence="4 5">JCVIHMP022</strain>
    </source>
</reference>
<evidence type="ECO:0000256" key="1">
    <source>
        <dbReference type="ARBA" id="ARBA00022679"/>
    </source>
</evidence>
<name>A0AB72YZ54_9BIFI</name>
<dbReference type="AlphaFoldDB" id="A0AB72YZ54"/>
<dbReference type="Proteomes" id="UP000003457">
    <property type="component" value="Unassembled WGS sequence"/>
</dbReference>
<dbReference type="InterPro" id="IPR000182">
    <property type="entry name" value="GNAT_dom"/>
</dbReference>
<dbReference type="InterPro" id="IPR051635">
    <property type="entry name" value="SNAT-like"/>
</dbReference>
<dbReference type="PROSITE" id="PS51186">
    <property type="entry name" value="GNAT"/>
    <property type="match status" value="1"/>
</dbReference>
<dbReference type="PANTHER" id="PTHR10908">
    <property type="entry name" value="SEROTONIN N-ACETYLTRANSFERASE"/>
    <property type="match status" value="1"/>
</dbReference>
<evidence type="ECO:0000256" key="2">
    <source>
        <dbReference type="ARBA" id="ARBA00023315"/>
    </source>
</evidence>
<dbReference type="EMBL" id="AEHJ01000032">
    <property type="protein sequence ID" value="EFO77091.1"/>
    <property type="molecule type" value="Genomic_DNA"/>
</dbReference>
<dbReference type="GO" id="GO:0008080">
    <property type="term" value="F:N-acetyltransferase activity"/>
    <property type="evidence" value="ECO:0007669"/>
    <property type="project" value="UniProtKB-ARBA"/>
</dbReference>
<dbReference type="InterPro" id="IPR016181">
    <property type="entry name" value="Acyl_CoA_acyltransferase"/>
</dbReference>
<organism evidence="4 5">
    <name type="scientific">Bifidobacterium dentium JCVIHMP022</name>
    <dbReference type="NCBI Taxonomy" id="553191"/>
    <lineage>
        <taxon>Bacteria</taxon>
        <taxon>Bacillati</taxon>
        <taxon>Actinomycetota</taxon>
        <taxon>Actinomycetes</taxon>
        <taxon>Bifidobacteriales</taxon>
        <taxon>Bifidobacteriaceae</taxon>
        <taxon>Bifidobacterium</taxon>
    </lineage>
</organism>
<gene>
    <name evidence="4" type="ORF">HMPREF9003_0682</name>
</gene>
<keyword evidence="1" id="KW-0808">Transferase</keyword>
<dbReference type="SUPFAM" id="SSF55729">
    <property type="entry name" value="Acyl-CoA N-acyltransferases (Nat)"/>
    <property type="match status" value="1"/>
</dbReference>
<accession>A0AB72YZ54</accession>
<protein>
    <submittedName>
        <fullName evidence="4">Acetyltransferase, GNAT family</fullName>
    </submittedName>
</protein>
<evidence type="ECO:0000313" key="5">
    <source>
        <dbReference type="Proteomes" id="UP000003457"/>
    </source>
</evidence>
<dbReference type="PANTHER" id="PTHR10908:SF0">
    <property type="entry name" value="SEROTONIN N-ACETYLTRANSFERASE"/>
    <property type="match status" value="1"/>
</dbReference>
<sequence length="304" mass="32338">MKIGYTSRESRHMLIRHATMDDLDAIVAVEAACFPPAEAASNESLTARVAAYPDHFWLLVNTESDDDACFPASVQDGTLVGFVNGMTTDEPDLSDAMYDDASMHDENGAWQMIFGVDTAPVYQHRGCASYLLRRVILDSVLAGRNGIVLTCKERLIGFYARLGFVDEGVSSSTHGNVIWHQMRLKLTHATTEQADRAAEGPGEVTAAIAVVKAGMPSGSPTRPVEAAEPGMGDTIGAEAESATLPQYAPASADTLNTSSHATLPAKIAAMATAKSIRVAMSEATATMDREIPETTEFPAVTAQS</sequence>